<organism evidence="1 2">
    <name type="scientific">Nonomuraea purpurea</name>
    <dbReference type="NCBI Taxonomy" id="1849276"/>
    <lineage>
        <taxon>Bacteria</taxon>
        <taxon>Bacillati</taxon>
        <taxon>Actinomycetota</taxon>
        <taxon>Actinomycetes</taxon>
        <taxon>Streptosporangiales</taxon>
        <taxon>Streptosporangiaceae</taxon>
        <taxon>Nonomuraea</taxon>
    </lineage>
</organism>
<evidence type="ECO:0000313" key="2">
    <source>
        <dbReference type="Proteomes" id="UP001595851"/>
    </source>
</evidence>
<accession>A0ABV8GNW1</accession>
<proteinExistence type="predicted"/>
<gene>
    <name evidence="1" type="ORF">ACFOY2_44640</name>
</gene>
<dbReference type="EMBL" id="JBHSBI010000034">
    <property type="protein sequence ID" value="MFC4014377.1"/>
    <property type="molecule type" value="Genomic_DNA"/>
</dbReference>
<reference evidence="2" key="1">
    <citation type="journal article" date="2019" name="Int. J. Syst. Evol. Microbiol.">
        <title>The Global Catalogue of Microorganisms (GCM) 10K type strain sequencing project: providing services to taxonomists for standard genome sequencing and annotation.</title>
        <authorList>
            <consortium name="The Broad Institute Genomics Platform"/>
            <consortium name="The Broad Institute Genome Sequencing Center for Infectious Disease"/>
            <person name="Wu L."/>
            <person name="Ma J."/>
        </authorList>
    </citation>
    <scope>NUCLEOTIDE SEQUENCE [LARGE SCALE GENOMIC DNA]</scope>
    <source>
        <strain evidence="2">TBRC 1276</strain>
    </source>
</reference>
<dbReference type="Proteomes" id="UP001595851">
    <property type="component" value="Unassembled WGS sequence"/>
</dbReference>
<keyword evidence="2" id="KW-1185">Reference proteome</keyword>
<sequence length="175" mass="19327">MRFSFRLRGIDGTVAVDVVPNDAPEALRCRFPEAARGLPACTAVIDHPGRGYTAAMGWVQLVRSSDGSDGFDPDPLGFYGDLNVPYAFFGIRPTLFDAPSRDSRADMTWLAHSFLCFSPTMVTREVRAVLGFSWGFDIRSGEVVLRPVLRLPAESWDAHGPRLAAAYPGWSFRED</sequence>
<protein>
    <submittedName>
        <fullName evidence="1">Uncharacterized protein</fullName>
    </submittedName>
</protein>
<dbReference type="RefSeq" id="WP_379534222.1">
    <property type="nucleotide sequence ID" value="NZ_JBHSBI010000034.1"/>
</dbReference>
<evidence type="ECO:0000313" key="1">
    <source>
        <dbReference type="EMBL" id="MFC4014377.1"/>
    </source>
</evidence>
<comment type="caution">
    <text evidence="1">The sequence shown here is derived from an EMBL/GenBank/DDBJ whole genome shotgun (WGS) entry which is preliminary data.</text>
</comment>
<name>A0ABV8GNW1_9ACTN</name>